<dbReference type="Ensembl" id="ENSORLT00000028680.1">
    <property type="protein sequence ID" value="ENSORLP00000037298.1"/>
    <property type="gene ID" value="ENSORLG00000029995.1"/>
</dbReference>
<dbReference type="GO" id="GO:0005886">
    <property type="term" value="C:plasma membrane"/>
    <property type="evidence" value="ECO:0000318"/>
    <property type="project" value="GO_Central"/>
</dbReference>
<proteinExistence type="predicted"/>
<dbReference type="PANTHER" id="PTHR23268">
    <property type="entry name" value="T-CELL RECEPTOR BETA CHAIN"/>
    <property type="match status" value="1"/>
</dbReference>
<dbReference type="InterPro" id="IPR013783">
    <property type="entry name" value="Ig-like_fold"/>
</dbReference>
<evidence type="ECO:0000256" key="2">
    <source>
        <dbReference type="ARBA" id="ARBA00022859"/>
    </source>
</evidence>
<reference evidence="4" key="2">
    <citation type="submission" date="2025-08" db="UniProtKB">
        <authorList>
            <consortium name="Ensembl"/>
        </authorList>
    </citation>
    <scope>IDENTIFICATION</scope>
    <source>
        <strain evidence="4">Hd-rR</strain>
    </source>
</reference>
<keyword evidence="1" id="KW-0732">Signal</keyword>
<dbReference type="SUPFAM" id="SSF48726">
    <property type="entry name" value="Immunoglobulin"/>
    <property type="match status" value="1"/>
</dbReference>
<dbReference type="GeneTree" id="ENSGT00940000177241"/>
<keyword evidence="5" id="KW-1185">Reference proteome</keyword>
<evidence type="ECO:0000313" key="5">
    <source>
        <dbReference type="Proteomes" id="UP000001038"/>
    </source>
</evidence>
<evidence type="ECO:0000256" key="1">
    <source>
        <dbReference type="ARBA" id="ARBA00022729"/>
    </source>
</evidence>
<protein>
    <recommendedName>
        <fullName evidence="3">Immunoglobulin V-set domain-containing protein</fullName>
    </recommendedName>
</protein>
<dbReference type="PANTHER" id="PTHR23268:SF102">
    <property type="entry name" value="IMMUNOGLOBULIN V-SET DOMAIN-CONTAINING PROTEIN"/>
    <property type="match status" value="1"/>
</dbReference>
<sequence>MINPYFPFFLTDEADAVTFDPTLPVIAQSKERVEMKCRHDDSNLNVMLWYQQTQSGGMNLMGYGYTGSEPILENEFKSQFEMTREEVRRGSLILRSAKESDSAVYFCAASTLSLSNAKLCICITFKYGPVCRELLLEMWKRHWYISSCVLGMSLMGSFLL</sequence>
<dbReference type="InterPro" id="IPR050413">
    <property type="entry name" value="TCR_beta_variable"/>
</dbReference>
<dbReference type="GO" id="GO:0007166">
    <property type="term" value="P:cell surface receptor signaling pathway"/>
    <property type="evidence" value="ECO:0000318"/>
    <property type="project" value="GO_Central"/>
</dbReference>
<reference evidence="4" key="3">
    <citation type="submission" date="2025-09" db="UniProtKB">
        <authorList>
            <consortium name="Ensembl"/>
        </authorList>
    </citation>
    <scope>IDENTIFICATION</scope>
    <source>
        <strain evidence="4">Hd-rR</strain>
    </source>
</reference>
<dbReference type="Gene3D" id="2.60.40.10">
    <property type="entry name" value="Immunoglobulins"/>
    <property type="match status" value="1"/>
</dbReference>
<accession>A0A3B3HZP6</accession>
<keyword evidence="2" id="KW-0391">Immunity</keyword>
<dbReference type="Bgee" id="ENSORLG00000029995">
    <property type="expression patterns" value="Expressed in pharyngeal gill and 5 other cell types or tissues"/>
</dbReference>
<dbReference type="AlphaFoldDB" id="A0A3B3HZP6"/>
<dbReference type="InterPro" id="IPR013106">
    <property type="entry name" value="Ig_V-set"/>
</dbReference>
<dbReference type="InParanoid" id="A0A3B3HZP6"/>
<evidence type="ECO:0000259" key="3">
    <source>
        <dbReference type="SMART" id="SM00406"/>
    </source>
</evidence>
<feature type="domain" description="Immunoglobulin V-set" evidence="3">
    <location>
        <begin position="32"/>
        <end position="109"/>
    </location>
</feature>
<dbReference type="SMART" id="SM00406">
    <property type="entry name" value="IGv"/>
    <property type="match status" value="1"/>
</dbReference>
<dbReference type="GO" id="GO:0002376">
    <property type="term" value="P:immune system process"/>
    <property type="evidence" value="ECO:0007669"/>
    <property type="project" value="UniProtKB-KW"/>
</dbReference>
<dbReference type="Proteomes" id="UP000001038">
    <property type="component" value="Chromosome 22"/>
</dbReference>
<dbReference type="InterPro" id="IPR036179">
    <property type="entry name" value="Ig-like_dom_sf"/>
</dbReference>
<evidence type="ECO:0000313" key="4">
    <source>
        <dbReference type="Ensembl" id="ENSORLP00000037298.1"/>
    </source>
</evidence>
<dbReference type="Pfam" id="PF07686">
    <property type="entry name" value="V-set"/>
    <property type="match status" value="1"/>
</dbReference>
<dbReference type="STRING" id="8090.ENSORLP00000037298"/>
<name>A0A3B3HZP6_ORYLA</name>
<reference evidence="4 5" key="1">
    <citation type="journal article" date="2007" name="Nature">
        <title>The medaka draft genome and insights into vertebrate genome evolution.</title>
        <authorList>
            <person name="Kasahara M."/>
            <person name="Naruse K."/>
            <person name="Sasaki S."/>
            <person name="Nakatani Y."/>
            <person name="Qu W."/>
            <person name="Ahsan B."/>
            <person name="Yamada T."/>
            <person name="Nagayasu Y."/>
            <person name="Doi K."/>
            <person name="Kasai Y."/>
            <person name="Jindo T."/>
            <person name="Kobayashi D."/>
            <person name="Shimada A."/>
            <person name="Toyoda A."/>
            <person name="Kuroki Y."/>
            <person name="Fujiyama A."/>
            <person name="Sasaki T."/>
            <person name="Shimizu A."/>
            <person name="Asakawa S."/>
            <person name="Shimizu N."/>
            <person name="Hashimoto S."/>
            <person name="Yang J."/>
            <person name="Lee Y."/>
            <person name="Matsushima K."/>
            <person name="Sugano S."/>
            <person name="Sakaizumi M."/>
            <person name="Narita T."/>
            <person name="Ohishi K."/>
            <person name="Haga S."/>
            <person name="Ohta F."/>
            <person name="Nomoto H."/>
            <person name="Nogata K."/>
            <person name="Morishita T."/>
            <person name="Endo T."/>
            <person name="Shin-I T."/>
            <person name="Takeda H."/>
            <person name="Morishita S."/>
            <person name="Kohara Y."/>
        </authorList>
    </citation>
    <scope>NUCLEOTIDE SEQUENCE [LARGE SCALE GENOMIC DNA]</scope>
    <source>
        <strain evidence="4 5">Hd-rR</strain>
    </source>
</reference>
<organism evidence="4 5">
    <name type="scientific">Oryzias latipes</name>
    <name type="common">Japanese rice fish</name>
    <name type="synonym">Japanese killifish</name>
    <dbReference type="NCBI Taxonomy" id="8090"/>
    <lineage>
        <taxon>Eukaryota</taxon>
        <taxon>Metazoa</taxon>
        <taxon>Chordata</taxon>
        <taxon>Craniata</taxon>
        <taxon>Vertebrata</taxon>
        <taxon>Euteleostomi</taxon>
        <taxon>Actinopterygii</taxon>
        <taxon>Neopterygii</taxon>
        <taxon>Teleostei</taxon>
        <taxon>Neoteleostei</taxon>
        <taxon>Acanthomorphata</taxon>
        <taxon>Ovalentaria</taxon>
        <taxon>Atherinomorphae</taxon>
        <taxon>Beloniformes</taxon>
        <taxon>Adrianichthyidae</taxon>
        <taxon>Oryziinae</taxon>
        <taxon>Oryzias</taxon>
    </lineage>
</organism>